<gene>
    <name evidence="1" type="ORF">Tci_654808</name>
</gene>
<name>A0A699K9D7_TANCI</name>
<feature type="non-terminal residue" evidence="1">
    <location>
        <position position="1"/>
    </location>
</feature>
<comment type="caution">
    <text evidence="1">The sequence shown here is derived from an EMBL/GenBank/DDBJ whole genome shotgun (WGS) entry which is preliminary data.</text>
</comment>
<dbReference type="AlphaFoldDB" id="A0A699K9D7"/>
<dbReference type="EMBL" id="BKCJ010495747">
    <property type="protein sequence ID" value="GFA82836.1"/>
    <property type="molecule type" value="Genomic_DNA"/>
</dbReference>
<organism evidence="1">
    <name type="scientific">Tanacetum cinerariifolium</name>
    <name type="common">Dalmatian daisy</name>
    <name type="synonym">Chrysanthemum cinerariifolium</name>
    <dbReference type="NCBI Taxonomy" id="118510"/>
    <lineage>
        <taxon>Eukaryota</taxon>
        <taxon>Viridiplantae</taxon>
        <taxon>Streptophyta</taxon>
        <taxon>Embryophyta</taxon>
        <taxon>Tracheophyta</taxon>
        <taxon>Spermatophyta</taxon>
        <taxon>Magnoliopsida</taxon>
        <taxon>eudicotyledons</taxon>
        <taxon>Gunneridae</taxon>
        <taxon>Pentapetalae</taxon>
        <taxon>asterids</taxon>
        <taxon>campanulids</taxon>
        <taxon>Asterales</taxon>
        <taxon>Asteraceae</taxon>
        <taxon>Asteroideae</taxon>
        <taxon>Anthemideae</taxon>
        <taxon>Anthemidinae</taxon>
        <taxon>Tanacetum</taxon>
    </lineage>
</organism>
<protein>
    <submittedName>
        <fullName evidence="1">Uncharacterized protein</fullName>
    </submittedName>
</protein>
<reference evidence="1" key="1">
    <citation type="journal article" date="2019" name="Sci. Rep.">
        <title>Draft genome of Tanacetum cinerariifolium, the natural source of mosquito coil.</title>
        <authorList>
            <person name="Yamashiro T."/>
            <person name="Shiraishi A."/>
            <person name="Satake H."/>
            <person name="Nakayama K."/>
        </authorList>
    </citation>
    <scope>NUCLEOTIDE SEQUENCE</scope>
</reference>
<sequence length="16" mass="1821">GVFTMEIVLQERKTVA</sequence>
<evidence type="ECO:0000313" key="1">
    <source>
        <dbReference type="EMBL" id="GFA82836.1"/>
    </source>
</evidence>
<proteinExistence type="predicted"/>
<accession>A0A699K9D7</accession>